<keyword evidence="3" id="KW-1185">Reference proteome</keyword>
<dbReference type="Gene3D" id="3.90.1140.10">
    <property type="entry name" value="Cyclic phosphodiesterase"/>
    <property type="match status" value="1"/>
</dbReference>
<sequence>MSQALFPGWRPNKEEAARLAPPATALQDGIRERGLKLRSSFRTPDQWHVTLCFIGKDAPHLATPSLREQLARAAAQIPPHAFRIERLAYWSGSGVIVALPSQCHALQALCDATRDAIRRSGIIPALVTTQPHLTLAYLEKHLEPQGWLDDIDCTSTGTFLVDRFELLFNPGGHYDALGSWALTRAELPRPPEQGSLS</sequence>
<dbReference type="InterPro" id="IPR004175">
    <property type="entry name" value="RNA_CPDase"/>
</dbReference>
<dbReference type="InterPro" id="IPR009097">
    <property type="entry name" value="Cyclic_Pdiesterase"/>
</dbReference>
<reference evidence="3" key="1">
    <citation type="journal article" date="2019" name="Int. J. Syst. Evol. Microbiol.">
        <title>The Global Catalogue of Microorganisms (GCM) 10K type strain sequencing project: providing services to taxonomists for standard genome sequencing and annotation.</title>
        <authorList>
            <consortium name="The Broad Institute Genomics Platform"/>
            <consortium name="The Broad Institute Genome Sequencing Center for Infectious Disease"/>
            <person name="Wu L."/>
            <person name="Ma J."/>
        </authorList>
    </citation>
    <scope>NUCLEOTIDE SEQUENCE [LARGE SCALE GENOMIC DNA]</scope>
    <source>
        <strain evidence="3">KCTC 42211</strain>
    </source>
</reference>
<dbReference type="PANTHER" id="PTHR35561">
    <property type="entry name" value="RNA 2',3'-CYCLIC PHOSPHODIESTERASE"/>
    <property type="match status" value="1"/>
</dbReference>
<dbReference type="EMBL" id="JBHRYF010000020">
    <property type="protein sequence ID" value="MFC3661467.1"/>
    <property type="molecule type" value="Genomic_DNA"/>
</dbReference>
<evidence type="ECO:0000313" key="3">
    <source>
        <dbReference type="Proteomes" id="UP001595724"/>
    </source>
</evidence>
<dbReference type="SUPFAM" id="SSF55144">
    <property type="entry name" value="LigT-like"/>
    <property type="match status" value="1"/>
</dbReference>
<name>A0ABV7UYD0_9GAMM</name>
<comment type="caution">
    <text evidence="2">The sequence shown here is derived from an EMBL/GenBank/DDBJ whole genome shotgun (WGS) entry which is preliminary data.</text>
</comment>
<gene>
    <name evidence="2" type="ORF">ACFOM9_15510</name>
</gene>
<evidence type="ECO:0000256" key="1">
    <source>
        <dbReference type="ARBA" id="ARBA00022801"/>
    </source>
</evidence>
<dbReference type="GO" id="GO:0016874">
    <property type="term" value="F:ligase activity"/>
    <property type="evidence" value="ECO:0007669"/>
    <property type="project" value="UniProtKB-KW"/>
</dbReference>
<protein>
    <submittedName>
        <fullName evidence="2">2'-5' RNA ligase family protein</fullName>
    </submittedName>
</protein>
<dbReference type="PANTHER" id="PTHR35561:SF1">
    <property type="entry name" value="RNA 2',3'-CYCLIC PHOSPHODIESTERASE"/>
    <property type="match status" value="1"/>
</dbReference>
<evidence type="ECO:0000313" key="2">
    <source>
        <dbReference type="EMBL" id="MFC3661467.1"/>
    </source>
</evidence>
<keyword evidence="2" id="KW-0436">Ligase</keyword>
<proteinExistence type="predicted"/>
<organism evidence="2 3">
    <name type="scientific">Luteimonas notoginsengisoli</name>
    <dbReference type="NCBI Taxonomy" id="1578200"/>
    <lineage>
        <taxon>Bacteria</taxon>
        <taxon>Pseudomonadati</taxon>
        <taxon>Pseudomonadota</taxon>
        <taxon>Gammaproteobacteria</taxon>
        <taxon>Lysobacterales</taxon>
        <taxon>Lysobacteraceae</taxon>
        <taxon>Luteimonas</taxon>
    </lineage>
</organism>
<keyword evidence="1" id="KW-0378">Hydrolase</keyword>
<accession>A0ABV7UYD0</accession>
<dbReference type="RefSeq" id="WP_386712950.1">
    <property type="nucleotide sequence ID" value="NZ_JBHRYF010000020.1"/>
</dbReference>
<dbReference type="Proteomes" id="UP001595724">
    <property type="component" value="Unassembled WGS sequence"/>
</dbReference>
<dbReference type="Pfam" id="PF13563">
    <property type="entry name" value="2_5_RNA_ligase2"/>
    <property type="match status" value="1"/>
</dbReference>